<reference evidence="2" key="1">
    <citation type="submission" date="2016-10" db="EMBL/GenBank/DDBJ databases">
        <authorList>
            <person name="Varghese N."/>
        </authorList>
    </citation>
    <scope>NUCLEOTIDE SEQUENCE [LARGE SCALE GENOMIC DNA]</scope>
    <source>
        <strain evidence="2">Nsp8</strain>
    </source>
</reference>
<name>A0A1I5BKL0_9PROT</name>
<dbReference type="STRING" id="1266925.GCA_000619905_01862"/>
<dbReference type="InterPro" id="IPR010743">
    <property type="entry name" value="Methionine_synth_MetW"/>
</dbReference>
<dbReference type="Gene3D" id="3.40.50.150">
    <property type="entry name" value="Vaccinia Virus protein VP39"/>
    <property type="match status" value="1"/>
</dbReference>
<evidence type="ECO:0000313" key="1">
    <source>
        <dbReference type="EMBL" id="SFN75129.1"/>
    </source>
</evidence>
<accession>A0A1I5BKL0</accession>
<dbReference type="EMBL" id="FOVJ01000003">
    <property type="protein sequence ID" value="SFN75129.1"/>
    <property type="molecule type" value="Genomic_DNA"/>
</dbReference>
<protein>
    <submittedName>
        <fullName evidence="1">Methionine biosynthesis protein MetW</fullName>
    </submittedName>
</protein>
<proteinExistence type="predicted"/>
<dbReference type="NCBIfam" id="TIGR02081">
    <property type="entry name" value="metW"/>
    <property type="match status" value="1"/>
</dbReference>
<keyword evidence="2" id="KW-1185">Reference proteome</keyword>
<dbReference type="InterPro" id="IPR029063">
    <property type="entry name" value="SAM-dependent_MTases_sf"/>
</dbReference>
<gene>
    <name evidence="1" type="ORF">SAMN05216386_1706</name>
</gene>
<sequence length="217" mass="24350">MKQDHEAVNTKDMTDITIPSIAHSFRPDFAVIAAWVKPGAKVLDLGCGDGSLMCFLREARNIRGYGVEIDDANVLACFNNGVNVIQSDLESGLQSFESASFDYVVLSQTLQAVKNTENIIKEMLRVSKEGIVSFPNFGYWKNRLQVLAGNMPVSEALPYQWFDTPNIHNCTLGDFEEFCGQHGARILERRVMSGNRQVAMMPNLLGMLAFYRFEQQK</sequence>
<dbReference type="Proteomes" id="UP000183107">
    <property type="component" value="Unassembled WGS sequence"/>
</dbReference>
<dbReference type="AlphaFoldDB" id="A0A1I5BKL0"/>
<dbReference type="CDD" id="cd02440">
    <property type="entry name" value="AdoMet_MTases"/>
    <property type="match status" value="1"/>
</dbReference>
<dbReference type="Pfam" id="PF07021">
    <property type="entry name" value="MetW"/>
    <property type="match status" value="1"/>
</dbReference>
<organism evidence="1 2">
    <name type="scientific">Nitrosospira briensis</name>
    <dbReference type="NCBI Taxonomy" id="35799"/>
    <lineage>
        <taxon>Bacteria</taxon>
        <taxon>Pseudomonadati</taxon>
        <taxon>Pseudomonadota</taxon>
        <taxon>Betaproteobacteria</taxon>
        <taxon>Nitrosomonadales</taxon>
        <taxon>Nitrosomonadaceae</taxon>
        <taxon>Nitrosospira</taxon>
    </lineage>
</organism>
<evidence type="ECO:0000313" key="2">
    <source>
        <dbReference type="Proteomes" id="UP000183107"/>
    </source>
</evidence>
<dbReference type="SUPFAM" id="SSF53335">
    <property type="entry name" value="S-adenosyl-L-methionine-dependent methyltransferases"/>
    <property type="match status" value="1"/>
</dbReference>